<feature type="domain" description="Ketoreductase" evidence="3">
    <location>
        <begin position="2"/>
        <end position="198"/>
    </location>
</feature>
<reference evidence="4 5" key="1">
    <citation type="journal article" date="2014" name="BMC Genomics">
        <title>Comparative genome sequencing reveals chemotype-specific gene clusters in the toxigenic black mold Stachybotrys.</title>
        <authorList>
            <person name="Semeiks J."/>
            <person name="Borek D."/>
            <person name="Otwinowski Z."/>
            <person name="Grishin N.V."/>
        </authorList>
    </citation>
    <scope>NUCLEOTIDE SEQUENCE [LARGE SCALE GENOMIC DNA]</scope>
    <source>
        <strain evidence="5">CBS 109288 / IBT 7711</strain>
    </source>
</reference>
<dbReference type="HOGENOM" id="CLU_010194_9_0_1"/>
<evidence type="ECO:0000313" key="5">
    <source>
        <dbReference type="Proteomes" id="UP000028045"/>
    </source>
</evidence>
<evidence type="ECO:0000256" key="2">
    <source>
        <dbReference type="ARBA" id="ARBA00023002"/>
    </source>
</evidence>
<dbReference type="PANTHER" id="PTHR43008:SF4">
    <property type="entry name" value="CHAIN DEHYDROGENASE, PUTATIVE (AFU_ORTHOLOGUE AFUA_4G08710)-RELATED"/>
    <property type="match status" value="1"/>
</dbReference>
<dbReference type="InterPro" id="IPR057326">
    <property type="entry name" value="KR_dom"/>
</dbReference>
<gene>
    <name evidence="4" type="ORF">S7711_04492</name>
</gene>
<name>A0A084BA75_STACB</name>
<dbReference type="SUPFAM" id="SSF51735">
    <property type="entry name" value="NAD(P)-binding Rossmann-fold domains"/>
    <property type="match status" value="1"/>
</dbReference>
<dbReference type="PRINTS" id="PR00081">
    <property type="entry name" value="GDHRDH"/>
</dbReference>
<dbReference type="EMBL" id="KL647570">
    <property type="protein sequence ID" value="KEY74454.1"/>
    <property type="molecule type" value="Genomic_DNA"/>
</dbReference>
<keyword evidence="2" id="KW-0560">Oxidoreductase</keyword>
<dbReference type="AlphaFoldDB" id="A0A084BA75"/>
<organism evidence="4 5">
    <name type="scientific">Stachybotrys chartarum (strain CBS 109288 / IBT 7711)</name>
    <name type="common">Toxic black mold</name>
    <name type="synonym">Stilbospora chartarum</name>
    <dbReference type="NCBI Taxonomy" id="1280523"/>
    <lineage>
        <taxon>Eukaryota</taxon>
        <taxon>Fungi</taxon>
        <taxon>Dikarya</taxon>
        <taxon>Ascomycota</taxon>
        <taxon>Pezizomycotina</taxon>
        <taxon>Sordariomycetes</taxon>
        <taxon>Hypocreomycetidae</taxon>
        <taxon>Hypocreales</taxon>
        <taxon>Stachybotryaceae</taxon>
        <taxon>Stachybotrys</taxon>
    </lineage>
</organism>
<proteinExistence type="inferred from homology"/>
<evidence type="ECO:0000313" key="4">
    <source>
        <dbReference type="EMBL" id="KEY74454.1"/>
    </source>
</evidence>
<dbReference type="InterPro" id="IPR002347">
    <property type="entry name" value="SDR_fam"/>
</dbReference>
<dbReference type="InterPro" id="IPR036291">
    <property type="entry name" value="NAD(P)-bd_dom_sf"/>
</dbReference>
<dbReference type="Proteomes" id="UP000028045">
    <property type="component" value="Unassembled WGS sequence"/>
</dbReference>
<sequence length="240" mass="25352">MTVALITGANGGLGKAIALSLAIEHGYHVIIGSRNAAEGEAVAASLQQRGHPASTVQVDLSSDKSIHDAIQKIKQVHGRLDVLVNNAAVHLEIAEADMSTRDVLNRTFQTNTIGTAILTEACLPLLCQAETPRVVFVSSRNGSIAQSLDKDWVWYGLDQPAYKASKAALNMLAVRYVAKLGGIGGMVNMVCPGFVKSKMVDFHPDARPPEVAAKRVVEMATLAKGGPTGTFVDADGAVPW</sequence>
<dbReference type="OrthoDB" id="1933717at2759"/>
<dbReference type="PANTHER" id="PTHR43008">
    <property type="entry name" value="BENZIL REDUCTASE"/>
    <property type="match status" value="1"/>
</dbReference>
<dbReference type="Gene3D" id="3.40.50.720">
    <property type="entry name" value="NAD(P)-binding Rossmann-like Domain"/>
    <property type="match status" value="1"/>
</dbReference>
<dbReference type="GO" id="GO:0050664">
    <property type="term" value="F:oxidoreductase activity, acting on NAD(P)H, oxygen as acceptor"/>
    <property type="evidence" value="ECO:0007669"/>
    <property type="project" value="TreeGrafter"/>
</dbReference>
<evidence type="ECO:0000256" key="1">
    <source>
        <dbReference type="ARBA" id="ARBA00006484"/>
    </source>
</evidence>
<keyword evidence="5" id="KW-1185">Reference proteome</keyword>
<evidence type="ECO:0000259" key="3">
    <source>
        <dbReference type="SMART" id="SM00822"/>
    </source>
</evidence>
<dbReference type="SMART" id="SM00822">
    <property type="entry name" value="PKS_KR"/>
    <property type="match status" value="1"/>
</dbReference>
<accession>A0A084BA75</accession>
<dbReference type="Pfam" id="PF00106">
    <property type="entry name" value="adh_short"/>
    <property type="match status" value="1"/>
</dbReference>
<comment type="similarity">
    <text evidence="1">Belongs to the short-chain dehydrogenases/reductases (SDR) family.</text>
</comment>
<dbReference type="GO" id="GO:0016616">
    <property type="term" value="F:oxidoreductase activity, acting on the CH-OH group of donors, NAD or NADP as acceptor"/>
    <property type="evidence" value="ECO:0007669"/>
    <property type="project" value="UniProtKB-ARBA"/>
</dbReference>
<protein>
    <recommendedName>
        <fullName evidence="3">Ketoreductase domain-containing protein</fullName>
    </recommendedName>
</protein>